<evidence type="ECO:0000313" key="2">
    <source>
        <dbReference type="EMBL" id="EJN57846.1"/>
    </source>
</evidence>
<dbReference type="EMBL" id="ALJD01000009">
    <property type="protein sequence ID" value="EJN57846.1"/>
    <property type="molecule type" value="Genomic_DNA"/>
</dbReference>
<dbReference type="Proteomes" id="UP000007813">
    <property type="component" value="Unassembled WGS sequence"/>
</dbReference>
<gene>
    <name evidence="2" type="ORF">HSB1_32630</name>
</gene>
<protein>
    <submittedName>
        <fullName evidence="2">Uncharacterized protein</fullName>
    </submittedName>
</protein>
<evidence type="ECO:0000313" key="3">
    <source>
        <dbReference type="Proteomes" id="UP000007813"/>
    </source>
</evidence>
<evidence type="ECO:0000256" key="1">
    <source>
        <dbReference type="SAM" id="MobiDB-lite"/>
    </source>
</evidence>
<comment type="caution">
    <text evidence="2">The sequence shown here is derived from an EMBL/GenBank/DDBJ whole genome shotgun (WGS) entry which is preliminary data.</text>
</comment>
<feature type="region of interest" description="Disordered" evidence="1">
    <location>
        <begin position="1"/>
        <end position="24"/>
    </location>
</feature>
<sequence>MGMDAVLMRESPREHAGVTRRAPRTRRTALLEGDVRAGAESGSVVVEEILPDGVETDENDVSGHREGRKCSLGHAASG</sequence>
<proteinExistence type="predicted"/>
<organism evidence="2 3">
    <name type="scientific">Halogranum salarium B-1</name>
    <dbReference type="NCBI Taxonomy" id="1210908"/>
    <lineage>
        <taxon>Archaea</taxon>
        <taxon>Methanobacteriati</taxon>
        <taxon>Methanobacteriota</taxon>
        <taxon>Stenosarchaea group</taxon>
        <taxon>Halobacteria</taxon>
        <taxon>Halobacteriales</taxon>
        <taxon>Haloferacaceae</taxon>
    </lineage>
</organism>
<reference evidence="2 3" key="1">
    <citation type="journal article" date="2012" name="J. Bacteriol.">
        <title>Draft Genome Sequence of the Extremely Halophilic Archaeon Halogranum salarium B-1T.</title>
        <authorList>
            <person name="Kim K.K."/>
            <person name="Lee K.C."/>
            <person name="Lee J.S."/>
        </authorList>
    </citation>
    <scope>NUCLEOTIDE SEQUENCE [LARGE SCALE GENOMIC DNA]</scope>
    <source>
        <strain evidence="2 3">B-1</strain>
    </source>
</reference>
<feature type="region of interest" description="Disordered" evidence="1">
    <location>
        <begin position="55"/>
        <end position="78"/>
    </location>
</feature>
<dbReference type="AlphaFoldDB" id="J3JDW6"/>
<name>J3JDW6_9EURY</name>
<accession>J3JDW6</accession>